<evidence type="ECO:0000313" key="3">
    <source>
        <dbReference type="EMBL" id="TYI10600.1"/>
    </source>
</evidence>
<keyword evidence="1" id="KW-0472">Membrane</keyword>
<accession>A0A5D2P7G0</accession>
<dbReference type="Proteomes" id="UP000322667">
    <property type="component" value="Chromosome A09"/>
</dbReference>
<dbReference type="EMBL" id="CM017618">
    <property type="protein sequence ID" value="TYI10600.1"/>
    <property type="molecule type" value="Genomic_DNA"/>
</dbReference>
<evidence type="ECO:0000256" key="2">
    <source>
        <dbReference type="SAM" id="SignalP"/>
    </source>
</evidence>
<proteinExistence type="predicted"/>
<keyword evidence="1" id="KW-0812">Transmembrane</keyword>
<sequence>MTFPLNGLLMTHLLFYFHFPLMLAVKKSEVSGTVCYNRISIIFSRHGMKSVFSLSLNLLLLLSFSFLKIYYLYL</sequence>
<feature type="signal peptide" evidence="2">
    <location>
        <begin position="1"/>
        <end position="24"/>
    </location>
</feature>
<reference evidence="3 4" key="1">
    <citation type="submission" date="2019-07" db="EMBL/GenBank/DDBJ databases">
        <title>WGS assembly of Gossypium tomentosum.</title>
        <authorList>
            <person name="Chen Z.J."/>
            <person name="Sreedasyam A."/>
            <person name="Ando A."/>
            <person name="Song Q."/>
            <person name="De L."/>
            <person name="Hulse-Kemp A."/>
            <person name="Ding M."/>
            <person name="Ye W."/>
            <person name="Kirkbride R."/>
            <person name="Jenkins J."/>
            <person name="Plott C."/>
            <person name="Lovell J."/>
            <person name="Lin Y.-M."/>
            <person name="Vaughn R."/>
            <person name="Liu B."/>
            <person name="Li W."/>
            <person name="Simpson S."/>
            <person name="Scheffler B."/>
            <person name="Saski C."/>
            <person name="Grover C."/>
            <person name="Hu G."/>
            <person name="Conover J."/>
            <person name="Carlson J."/>
            <person name="Shu S."/>
            <person name="Boston L."/>
            <person name="Williams M."/>
            <person name="Peterson D."/>
            <person name="Mcgee K."/>
            <person name="Jones D."/>
            <person name="Wendel J."/>
            <person name="Stelly D."/>
            <person name="Grimwood J."/>
            <person name="Schmutz J."/>
        </authorList>
    </citation>
    <scope>NUCLEOTIDE SEQUENCE [LARGE SCALE GENOMIC DNA]</scope>
    <source>
        <strain evidence="3">7179.01</strain>
    </source>
</reference>
<keyword evidence="4" id="KW-1185">Reference proteome</keyword>
<dbReference type="AlphaFoldDB" id="A0A5D2P7G0"/>
<evidence type="ECO:0000256" key="1">
    <source>
        <dbReference type="SAM" id="Phobius"/>
    </source>
</evidence>
<evidence type="ECO:0000313" key="4">
    <source>
        <dbReference type="Proteomes" id="UP000322667"/>
    </source>
</evidence>
<keyword evidence="2" id="KW-0732">Signal</keyword>
<protein>
    <submittedName>
        <fullName evidence="3">Uncharacterized protein</fullName>
    </submittedName>
</protein>
<feature type="transmembrane region" description="Helical" evidence="1">
    <location>
        <begin position="51"/>
        <end position="73"/>
    </location>
</feature>
<organism evidence="3 4">
    <name type="scientific">Gossypium tomentosum</name>
    <name type="common">Hawaiian cotton</name>
    <name type="synonym">Gossypium sandvicense</name>
    <dbReference type="NCBI Taxonomy" id="34277"/>
    <lineage>
        <taxon>Eukaryota</taxon>
        <taxon>Viridiplantae</taxon>
        <taxon>Streptophyta</taxon>
        <taxon>Embryophyta</taxon>
        <taxon>Tracheophyta</taxon>
        <taxon>Spermatophyta</taxon>
        <taxon>Magnoliopsida</taxon>
        <taxon>eudicotyledons</taxon>
        <taxon>Gunneridae</taxon>
        <taxon>Pentapetalae</taxon>
        <taxon>rosids</taxon>
        <taxon>malvids</taxon>
        <taxon>Malvales</taxon>
        <taxon>Malvaceae</taxon>
        <taxon>Malvoideae</taxon>
        <taxon>Gossypium</taxon>
    </lineage>
</organism>
<gene>
    <name evidence="3" type="ORF">ES332_A09G152500v1</name>
</gene>
<keyword evidence="1" id="KW-1133">Transmembrane helix</keyword>
<feature type="chain" id="PRO_5023117269" evidence="2">
    <location>
        <begin position="25"/>
        <end position="74"/>
    </location>
</feature>
<name>A0A5D2P7G0_GOSTO</name>